<evidence type="ECO:0000313" key="2">
    <source>
        <dbReference type="Proteomes" id="UP001227317"/>
    </source>
</evidence>
<gene>
    <name evidence="1" type="ORF">QSG27_02070</name>
</gene>
<protein>
    <recommendedName>
        <fullName evidence="3">Lipoprotein</fullName>
    </recommendedName>
</protein>
<dbReference type="EMBL" id="JAUJFI010000004">
    <property type="protein sequence ID" value="MDQ2101475.1"/>
    <property type="molecule type" value="Genomic_DNA"/>
</dbReference>
<organism evidence="1 2">
    <name type="scientific">Azospirillum isscasi</name>
    <dbReference type="NCBI Taxonomy" id="3053926"/>
    <lineage>
        <taxon>Bacteria</taxon>
        <taxon>Pseudomonadati</taxon>
        <taxon>Pseudomonadota</taxon>
        <taxon>Alphaproteobacteria</taxon>
        <taxon>Rhodospirillales</taxon>
        <taxon>Azospirillaceae</taxon>
        <taxon>Azospirillum</taxon>
    </lineage>
</organism>
<keyword evidence="2" id="KW-1185">Reference proteome</keyword>
<sequence length="227" mass="25136">MFALYGCVSGDPASDRALYDQAIDRSAIFQEANVRPLAPLAYPVRALSLTGNTAWADGKEGQPVTIDNSYGMWISVEPELQTVCRNFPRGQVLEKLHQLLGLKPATEANRNERFVRFTIEKQANGPTRAGIFRPCADPDTAATQCGNQIRVADGQGAYVDWFANQMVFSYKRDPAMSGTGYPWTRLGYTYNWDPAAADIRGVQEYVVPDKTVVTVTEIVSPEDYCKP</sequence>
<evidence type="ECO:0008006" key="3">
    <source>
        <dbReference type="Google" id="ProtNLM"/>
    </source>
</evidence>
<name>A0ABU0WBD3_9PROT</name>
<dbReference type="RefSeq" id="WP_306703493.1">
    <property type="nucleotide sequence ID" value="NZ_JAUJFI010000004.1"/>
</dbReference>
<evidence type="ECO:0000313" key="1">
    <source>
        <dbReference type="EMBL" id="MDQ2101475.1"/>
    </source>
</evidence>
<dbReference type="Proteomes" id="UP001227317">
    <property type="component" value="Unassembled WGS sequence"/>
</dbReference>
<proteinExistence type="predicted"/>
<reference evidence="1 2" key="1">
    <citation type="submission" date="2023-06" db="EMBL/GenBank/DDBJ databases">
        <title>Azospirillum isscasensis sp.nov, a bacterium isolated from rhizosphere soil of rice.</title>
        <authorList>
            <person name="Wang H."/>
        </authorList>
    </citation>
    <scope>NUCLEOTIDE SEQUENCE [LARGE SCALE GENOMIC DNA]</scope>
    <source>
        <strain evidence="1 2">C340-1</strain>
    </source>
</reference>
<comment type="caution">
    <text evidence="1">The sequence shown here is derived from an EMBL/GenBank/DDBJ whole genome shotgun (WGS) entry which is preliminary data.</text>
</comment>
<accession>A0ABU0WBD3</accession>